<evidence type="ECO:0000313" key="3">
    <source>
        <dbReference type="Proteomes" id="UP000011115"/>
    </source>
</evidence>
<protein>
    <recommendedName>
        <fullName evidence="4">Integrase core domain containing protein</fullName>
    </recommendedName>
</protein>
<feature type="compositionally biased region" description="Polar residues" evidence="1">
    <location>
        <begin position="133"/>
        <end position="146"/>
    </location>
</feature>
<organism evidence="2 3">
    <name type="scientific">Solanum tuberosum</name>
    <name type="common">Potato</name>
    <dbReference type="NCBI Taxonomy" id="4113"/>
    <lineage>
        <taxon>Eukaryota</taxon>
        <taxon>Viridiplantae</taxon>
        <taxon>Streptophyta</taxon>
        <taxon>Embryophyta</taxon>
        <taxon>Tracheophyta</taxon>
        <taxon>Spermatophyta</taxon>
        <taxon>Magnoliopsida</taxon>
        <taxon>eudicotyledons</taxon>
        <taxon>Gunneridae</taxon>
        <taxon>Pentapetalae</taxon>
        <taxon>asterids</taxon>
        <taxon>lamiids</taxon>
        <taxon>Solanales</taxon>
        <taxon>Solanaceae</taxon>
        <taxon>Solanoideae</taxon>
        <taxon>Solaneae</taxon>
        <taxon>Solanum</taxon>
    </lineage>
</organism>
<dbReference type="Proteomes" id="UP000011115">
    <property type="component" value="Unassembled WGS sequence"/>
</dbReference>
<dbReference type="EnsemblPlants" id="PGSC0003DMT400093191">
    <property type="protein sequence ID" value="PGSC0003DMT400093191"/>
    <property type="gene ID" value="PGSC0003DMG400042762"/>
</dbReference>
<dbReference type="HOGENOM" id="CLU_029307_6_1_1"/>
<feature type="compositionally biased region" description="Basic residues" evidence="1">
    <location>
        <begin position="97"/>
        <end position="112"/>
    </location>
</feature>
<evidence type="ECO:0000313" key="2">
    <source>
        <dbReference type="EnsemblPlants" id="PGSC0003DMT400093191"/>
    </source>
</evidence>
<dbReference type="AlphaFoldDB" id="M1DRF3"/>
<evidence type="ECO:0000256" key="1">
    <source>
        <dbReference type="SAM" id="MobiDB-lite"/>
    </source>
</evidence>
<dbReference type="PaxDb" id="4113-PGSC0003DMT400093191"/>
<accession>M1DRF3</accession>
<sequence>MAKIMTQLDILAKNVMGASARSVNAVGVGEMYLDEAKFEALYNEEVEKWSVFENVLFGEPKSPSDMARRKVLGQDMPPHKWAKRIVINEDAITSKARATKLPKKGGKGKGKGKAPAVESPETSSDSEGVYATYPTTSESEGDCQGSQTAISELEDDQLLLDMRAEMRSKRIYDPSRIRVPQTPSPLASGQTIIPAPPI</sequence>
<dbReference type="InParanoid" id="M1DRF3"/>
<reference evidence="2" key="2">
    <citation type="submission" date="2015-06" db="UniProtKB">
        <authorList>
            <consortium name="EnsemblPlants"/>
        </authorList>
    </citation>
    <scope>IDENTIFICATION</scope>
    <source>
        <strain evidence="2">DM1-3 516 R44</strain>
    </source>
</reference>
<feature type="region of interest" description="Disordered" evidence="1">
    <location>
        <begin position="173"/>
        <end position="198"/>
    </location>
</feature>
<name>M1DRF3_SOLTU</name>
<evidence type="ECO:0008006" key="4">
    <source>
        <dbReference type="Google" id="ProtNLM"/>
    </source>
</evidence>
<proteinExistence type="predicted"/>
<feature type="region of interest" description="Disordered" evidence="1">
    <location>
        <begin position="96"/>
        <end position="146"/>
    </location>
</feature>
<dbReference type="Gramene" id="PGSC0003DMT400093191">
    <property type="protein sequence ID" value="PGSC0003DMT400093191"/>
    <property type="gene ID" value="PGSC0003DMG400042762"/>
</dbReference>
<reference evidence="3" key="1">
    <citation type="journal article" date="2011" name="Nature">
        <title>Genome sequence and analysis of the tuber crop potato.</title>
        <authorList>
            <consortium name="The Potato Genome Sequencing Consortium"/>
        </authorList>
    </citation>
    <scope>NUCLEOTIDE SEQUENCE [LARGE SCALE GENOMIC DNA]</scope>
    <source>
        <strain evidence="3">cv. DM1-3 516 R44</strain>
    </source>
</reference>
<keyword evidence="3" id="KW-1185">Reference proteome</keyword>